<accession>A0AA36JL66</accession>
<feature type="domain" description="DEAD-box RNA helicase Q" evidence="22">
    <location>
        <begin position="1862"/>
        <end position="1890"/>
    </location>
</feature>
<dbReference type="Gene3D" id="1.25.40.10">
    <property type="entry name" value="Tetratricopeptide repeat domain"/>
    <property type="match status" value="1"/>
</dbReference>
<dbReference type="SMART" id="SM00490">
    <property type="entry name" value="HELICc"/>
    <property type="match status" value="1"/>
</dbReference>
<comment type="catalytic activity">
    <reaction evidence="1">
        <text>guanosine(46) in tRNA + S-adenosyl-L-methionine = N(7)-methylguanosine(46) in tRNA + S-adenosyl-L-homocysteine</text>
        <dbReference type="Rhea" id="RHEA:42708"/>
        <dbReference type="Rhea" id="RHEA-COMP:10188"/>
        <dbReference type="Rhea" id="RHEA-COMP:10189"/>
        <dbReference type="ChEBI" id="CHEBI:57856"/>
        <dbReference type="ChEBI" id="CHEBI:59789"/>
        <dbReference type="ChEBI" id="CHEBI:74269"/>
        <dbReference type="ChEBI" id="CHEBI:74480"/>
        <dbReference type="EC" id="2.1.1.33"/>
    </reaction>
</comment>
<evidence type="ECO:0000256" key="9">
    <source>
        <dbReference type="ARBA" id="ARBA00022694"/>
    </source>
</evidence>
<dbReference type="PANTHER" id="PTHR47958">
    <property type="entry name" value="ATP-DEPENDENT RNA HELICASE DBP3"/>
    <property type="match status" value="1"/>
</dbReference>
<feature type="region of interest" description="Disordered" evidence="19">
    <location>
        <begin position="35"/>
        <end position="56"/>
    </location>
</feature>
<feature type="region of interest" description="Disordered" evidence="19">
    <location>
        <begin position="1081"/>
        <end position="1102"/>
    </location>
</feature>
<dbReference type="Proteomes" id="UP001178507">
    <property type="component" value="Unassembled WGS sequence"/>
</dbReference>
<organism evidence="23 24">
    <name type="scientific">Effrenium voratum</name>
    <dbReference type="NCBI Taxonomy" id="2562239"/>
    <lineage>
        <taxon>Eukaryota</taxon>
        <taxon>Sar</taxon>
        <taxon>Alveolata</taxon>
        <taxon>Dinophyceae</taxon>
        <taxon>Suessiales</taxon>
        <taxon>Symbiodiniaceae</taxon>
        <taxon>Effrenium</taxon>
    </lineage>
</organism>
<evidence type="ECO:0000256" key="15">
    <source>
        <dbReference type="ARBA" id="ARBA00037449"/>
    </source>
</evidence>
<dbReference type="GO" id="GO:0008176">
    <property type="term" value="F:tRNA (guanine(46)-N7)-methyltransferase activity"/>
    <property type="evidence" value="ECO:0007669"/>
    <property type="project" value="UniProtKB-EC"/>
</dbReference>
<evidence type="ECO:0000259" key="22">
    <source>
        <dbReference type="PROSITE" id="PS51195"/>
    </source>
</evidence>
<dbReference type="PROSITE" id="PS51625">
    <property type="entry name" value="SAM_MT_TRMB"/>
    <property type="match status" value="1"/>
</dbReference>
<evidence type="ECO:0000313" key="24">
    <source>
        <dbReference type="Proteomes" id="UP001178507"/>
    </source>
</evidence>
<dbReference type="InterPro" id="IPR036770">
    <property type="entry name" value="Ankyrin_rpt-contain_sf"/>
</dbReference>
<dbReference type="Pfam" id="PF13041">
    <property type="entry name" value="PPR_2"/>
    <property type="match status" value="1"/>
</dbReference>
<proteinExistence type="inferred from homology"/>
<dbReference type="SUPFAM" id="SSF52540">
    <property type="entry name" value="P-loop containing nucleoside triphosphate hydrolases"/>
    <property type="match status" value="2"/>
</dbReference>
<evidence type="ECO:0000256" key="3">
    <source>
        <dbReference type="ARBA" id="ARBA00009334"/>
    </source>
</evidence>
<evidence type="ECO:0000256" key="16">
    <source>
        <dbReference type="PROSITE-ProRule" id="PRU00023"/>
    </source>
</evidence>
<evidence type="ECO:0000256" key="14">
    <source>
        <dbReference type="ARBA" id="ARBA00023242"/>
    </source>
</evidence>
<dbReference type="Pfam" id="PF00270">
    <property type="entry name" value="DEAD"/>
    <property type="match status" value="2"/>
</dbReference>
<dbReference type="Pfam" id="PF02390">
    <property type="entry name" value="Methyltransf_4"/>
    <property type="match status" value="1"/>
</dbReference>
<evidence type="ECO:0000259" key="21">
    <source>
        <dbReference type="PROSITE" id="PS51194"/>
    </source>
</evidence>
<evidence type="ECO:0000256" key="1">
    <source>
        <dbReference type="ARBA" id="ARBA00000142"/>
    </source>
</evidence>
<dbReference type="InterPro" id="IPR011545">
    <property type="entry name" value="DEAD/DEAH_box_helicase_dom"/>
</dbReference>
<keyword evidence="24" id="KW-1185">Reference proteome</keyword>
<dbReference type="InterPro" id="IPR029063">
    <property type="entry name" value="SAM-dependent_MTases_sf"/>
</dbReference>
<dbReference type="SMART" id="SM00248">
    <property type="entry name" value="ANK"/>
    <property type="match status" value="4"/>
</dbReference>
<dbReference type="SMART" id="SM00487">
    <property type="entry name" value="DEXDc"/>
    <property type="match status" value="2"/>
</dbReference>
<evidence type="ECO:0000256" key="12">
    <source>
        <dbReference type="ARBA" id="ARBA00022806"/>
    </source>
</evidence>
<dbReference type="InterPro" id="IPR027417">
    <property type="entry name" value="P-loop_NTPase"/>
</dbReference>
<dbReference type="PROSITE" id="PS00039">
    <property type="entry name" value="DEAD_ATP_HELICASE"/>
    <property type="match status" value="1"/>
</dbReference>
<evidence type="ECO:0000259" key="20">
    <source>
        <dbReference type="PROSITE" id="PS51192"/>
    </source>
</evidence>
<feature type="region of interest" description="Disordered" evidence="19">
    <location>
        <begin position="1"/>
        <end position="20"/>
    </location>
</feature>
<evidence type="ECO:0000256" key="2">
    <source>
        <dbReference type="ARBA" id="ARBA00004604"/>
    </source>
</evidence>
<dbReference type="EMBL" id="CAUJNA010003655">
    <property type="protein sequence ID" value="CAJ1407023.1"/>
    <property type="molecule type" value="Genomic_DNA"/>
</dbReference>
<dbReference type="InterPro" id="IPR000629">
    <property type="entry name" value="RNA-helicase_DEAD-box_CS"/>
</dbReference>
<gene>
    <name evidence="23" type="ORF">EVOR1521_LOCUS28827</name>
</gene>
<feature type="region of interest" description="Disordered" evidence="19">
    <location>
        <begin position="520"/>
        <end position="542"/>
    </location>
</feature>
<comment type="subcellular location">
    <subcellularLocation>
        <location evidence="2">Nucleus</location>
        <location evidence="2">Nucleolus</location>
    </subcellularLocation>
</comment>
<keyword evidence="9" id="KW-0819">tRNA processing</keyword>
<evidence type="ECO:0000256" key="10">
    <source>
        <dbReference type="ARBA" id="ARBA00022741"/>
    </source>
</evidence>
<dbReference type="InterPro" id="IPR002885">
    <property type="entry name" value="PPR_rpt"/>
</dbReference>
<evidence type="ECO:0000256" key="5">
    <source>
        <dbReference type="ARBA" id="ARBA00022552"/>
    </source>
</evidence>
<dbReference type="CDD" id="cd00268">
    <property type="entry name" value="DEADc"/>
    <property type="match status" value="1"/>
</dbReference>
<dbReference type="Gene3D" id="3.40.50.150">
    <property type="entry name" value="Vaccinia Virus protein VP39"/>
    <property type="match status" value="1"/>
</dbReference>
<dbReference type="SUPFAM" id="SSF48403">
    <property type="entry name" value="Ankyrin repeat"/>
    <property type="match status" value="1"/>
</dbReference>
<dbReference type="GO" id="GO:0016787">
    <property type="term" value="F:hydrolase activity"/>
    <property type="evidence" value="ECO:0007669"/>
    <property type="project" value="UniProtKB-KW"/>
</dbReference>
<dbReference type="PROSITE" id="PS50297">
    <property type="entry name" value="ANK_REP_REGION"/>
    <property type="match status" value="2"/>
</dbReference>
<feature type="compositionally biased region" description="Pro residues" evidence="19">
    <location>
        <begin position="521"/>
        <end position="537"/>
    </location>
</feature>
<feature type="domain" description="Helicase ATP-binding" evidence="20">
    <location>
        <begin position="1536"/>
        <end position="1618"/>
    </location>
</feature>
<keyword evidence="5" id="KW-0698">rRNA processing</keyword>
<dbReference type="GO" id="GO:0003676">
    <property type="term" value="F:nucleic acid binding"/>
    <property type="evidence" value="ECO:0007669"/>
    <property type="project" value="InterPro"/>
</dbReference>
<keyword evidence="7" id="KW-0808">Transferase</keyword>
<dbReference type="SUPFAM" id="SSF53335">
    <property type="entry name" value="S-adenosyl-L-methionine-dependent methyltransferases"/>
    <property type="match status" value="1"/>
</dbReference>
<keyword evidence="4" id="KW-0690">Ribosome biogenesis</keyword>
<evidence type="ECO:0000256" key="17">
    <source>
        <dbReference type="PROSITE-ProRule" id="PRU00552"/>
    </source>
</evidence>
<feature type="domain" description="Helicase ATP-binding" evidence="20">
    <location>
        <begin position="1893"/>
        <end position="2002"/>
    </location>
</feature>
<dbReference type="PROSITE" id="PS51194">
    <property type="entry name" value="HELICASE_CTER"/>
    <property type="match status" value="1"/>
</dbReference>
<evidence type="ECO:0000256" key="6">
    <source>
        <dbReference type="ARBA" id="ARBA00022603"/>
    </source>
</evidence>
<feature type="region of interest" description="Disordered" evidence="19">
    <location>
        <begin position="1180"/>
        <end position="1241"/>
    </location>
</feature>
<feature type="repeat" description="ANK" evidence="16">
    <location>
        <begin position="285"/>
        <end position="317"/>
    </location>
</feature>
<keyword evidence="11" id="KW-0378">Hydrolase</keyword>
<comment type="caution">
    <text evidence="23">The sequence shown here is derived from an EMBL/GenBank/DDBJ whole genome shotgun (WGS) entry which is preliminary data.</text>
</comment>
<keyword evidence="12" id="KW-0347">Helicase</keyword>
<feature type="repeat" description="ANK" evidence="16">
    <location>
        <begin position="442"/>
        <end position="474"/>
    </location>
</feature>
<comment type="function">
    <text evidence="15">ATP-dependent RNA helicase required for 60S ribosomal subunit synthesis. Involved in efficient pre-rRNA processing, predominantly at site A3, which is necessary for the normal formation of 25S and 5.8S rRNAs.</text>
</comment>
<dbReference type="Gene3D" id="1.25.40.20">
    <property type="entry name" value="Ankyrin repeat-containing domain"/>
    <property type="match status" value="2"/>
</dbReference>
<dbReference type="Pfam" id="PF12796">
    <property type="entry name" value="Ank_2"/>
    <property type="match status" value="2"/>
</dbReference>
<feature type="domain" description="Helicase C-terminal" evidence="21">
    <location>
        <begin position="1633"/>
        <end position="1807"/>
    </location>
</feature>
<keyword evidence="16" id="KW-0040">ANK repeat</keyword>
<keyword evidence="6" id="KW-0489">Methyltransferase</keyword>
<sequence>MASGARPKLQLQRPSKHSLNPANFRVEGEATTTNVDEDDWLLADTPPTPPSVTSEEQRQFSATFTVDQLFQAVKLRLICPPRWRKLFLAAGRRYELRLHRLQEAMFIGCAVDDLVLLQDIKGEIPEQIWSWWAYELGLYQRAVRRCRPEMLKILPVIQGIAFPSQEAVEEIWEAMKTLPREGTPAIVLRQQGELIVQVAREAFEGETQIDITALKLALNDQRGLSLRNPALPDLIPAVNYGIATGQFIGWRAMHFVAASPHAKNAVEVANLLLEAKADLTLKDASGGTPLHAAALMGHMDIVSTLLENGAPLEEADLSGSTALMVAARNRKVRIVKAVVNWTVPPERLAMLQEAEKFDNKFNILKNLELIRVVGANDRMSVTQLVTVGDGVGTNLADINFQDAQGRQASHIAILCIGSEEETCAMLRTIFHLKGEVNGQDFSGQTPLHIAARLGRADAAKALLAAKAHPGLKDKQGRTPLMVAAAANLDDTRAPPPYSGRIVNPGFAWSITDIVLKWDGRGPPPPELPLRPEGPPEPLPEDSAAHKRKKIVEQVAAAAKAEKVIYGSSELENVKARADVLASLGFDDQHVYDVDGLVNQGDRLQLHTQILLPAGDRTHGIEALMMKEQDKPKLKPVEKRCRSLWEILIAPLLQLAHLNRLEGRQTHLLEYFLQCLLGHRGLVFGVLASMTPTKRTSTLPSWKDVAKVIEGESLESRLEGLRKLGFRGPKPRTTCWAGAVWVKDEYPRNPDSAPWKAFEYVDREDAEILGQGKPGKGEAFRFNRVWCLENPEQLDKKEQEWEAGLRKRAEHFIWEESPGFKWAGGREKAPTPSIHDKIQLTNRLFVDEALAQRVLMEKRLKLVGEKLLCPLLVWAADSLKKPSVGAWLTGSDPEEIEEAEKQALHRDMLRYVASQVACGGVAASAWQKPFLKVWEDTKEKIAEALLASQAEGLQNLTEAPEEMFWQKRETRGVRRCAFEPMNPPEDQAELLPEDELRWFKRRHSTQAYVHLRVCGAIGCAKDFLSMAAAISRTQPRNFAPAFWTASYGLLLWGRARQLRPSLELALRKRLIRAKWPVEEFQESEEEEYEESSDDEEEASEDVLEEKPVPQFAIYGPRLVPLAEVLRLTWAQGPAGEPSKRVTVKEGEQPVPAGPVNMLRTEIVCRNMESLLAAYKVLTEDPEEDDIPKTKEELSLEEISVEVEEAEEEEEEEEDEEGQATLKEEDDEEGSLLPTESAAASSEPDIFSRAELHVQRRAPLGQPAKIRLVKVFNGFHPDNAKTIFPQAAGVRLLLHVSARKSANAHKGHGEKESDWVEPLVDDTDLVQQLVEVPWHWRKPTAGGWRSLRVWQVELLLDSTVEARPAGRLGLTERHGLLPGPSKSSQCVHHIGIVLNPADFGEESQVRQAMPEIDLKKMYVFHALEIGMRIWDLERYVNRIHQGCRPGEAYARQLQWSDAELRSNFTPVLDTAFGEFKDRPYEKNKLTPVAAFCDKAECCGCCVSKADTSSIFCSELIAEILQRGKVLDNQRPSSEFTPLDFFESDGRRVEMAQMHEGLRGVRYFVLDEADRMLDMGFIPQVREIVGLMGPKRLRQSLLFSATWPAAVHSLAGEFLGESPVRISIDQESDQPSANTNVDQFVEVVRESKKEARLLELLREPSGKTGKTLIFVNTKKGCALLADRLRRASIVPCGEIHGNLAQAERAAALEEFTRGATKTLVATDVAARGLDVEDITLVVCYDFPDSMAGGMEDYVHRIGRTGRAGRKGTAVTFFPAPEDVSGSRSAGNAHDLIKLLRAAGQPVPKELAVLDHGPVTSSVAARVGKSGKGLQKGKPGKQGPQVEAAKCTNEDGVSIVGFPSKVAPVHSFKEAPFNKDLRRELKATGFQRPTPIQAYGWPVALSGVDCIGIAKTGSGKTLAFLLPALNHIPAWLDEEASGNGPLALVVAPTRELAAQTYREAHRFAGVARVCLVHGGTAWEPQAAALEAGAELVVATPGRLAFLMARGGEAAANTAREIAACGARKQLAEALAAFDRFISNGGTATRHIYSTLLNAHVLCGDLPGALKVSQRMQDAGLPLGVVEYTTLLKGHLAAGNITEAWKLIDTMTEAWVMPDLRTANTFLRGCVKLGALSHCEDFYAKLPKWNIEPDAATYKILAQAYGQGLKLRSLQGLLKEMSGKEALQQLENAAGLNHCIAQVACLLGRPKAAQKALKRAEAALAEGRKADAEFDQLRRQELTREVRSVKEALQEAVDPMAMLQRTFAFPAQRGLVSHDVYEALRSGFGVEQCFLHGLGTEEDFRQQLDRCFRGHLRWRRVFSSKLPVKLEVCSGTGDWVVAQARAEAGRANWVASELRYDRVFSILAKAVFAKLQNLALVAGDAGSVLKNFIPAGSITTICVNFPEPPQTSRACCDDAESQLHLLTADFFQDAHAALADEGVLTIFSDNEEYMRSLARTVGLLRHGKRRLFEPFADVPADHLETAEELCGLLICRGCPGEEAGHVTQASSQFDRFFQHGQHTDRFYFAVCKVSVD</sequence>
<evidence type="ECO:0000256" key="13">
    <source>
        <dbReference type="ARBA" id="ARBA00022840"/>
    </source>
</evidence>
<dbReference type="GO" id="GO:0003724">
    <property type="term" value="F:RNA helicase activity"/>
    <property type="evidence" value="ECO:0007669"/>
    <property type="project" value="InterPro"/>
</dbReference>
<dbReference type="PROSITE" id="PS51195">
    <property type="entry name" value="Q_MOTIF"/>
    <property type="match status" value="1"/>
</dbReference>
<evidence type="ECO:0000256" key="11">
    <source>
        <dbReference type="ARBA" id="ARBA00022801"/>
    </source>
</evidence>
<dbReference type="InterPro" id="IPR014014">
    <property type="entry name" value="RNA_helicase_DEAD_Q_motif"/>
</dbReference>
<evidence type="ECO:0000256" key="8">
    <source>
        <dbReference type="ARBA" id="ARBA00022691"/>
    </source>
</evidence>
<feature type="repeat" description="PPR" evidence="18">
    <location>
        <begin position="2040"/>
        <end position="2074"/>
    </location>
</feature>
<evidence type="ECO:0008006" key="25">
    <source>
        <dbReference type="Google" id="ProtNLM"/>
    </source>
</evidence>
<evidence type="ECO:0000256" key="19">
    <source>
        <dbReference type="SAM" id="MobiDB-lite"/>
    </source>
</evidence>
<name>A0AA36JL66_9DINO</name>
<dbReference type="Gene3D" id="3.40.50.300">
    <property type="entry name" value="P-loop containing nucleotide triphosphate hydrolases"/>
    <property type="match status" value="3"/>
</dbReference>
<evidence type="ECO:0000256" key="4">
    <source>
        <dbReference type="ARBA" id="ARBA00022517"/>
    </source>
</evidence>
<feature type="repeat" description="PPR" evidence="18">
    <location>
        <begin position="2110"/>
        <end position="2144"/>
    </location>
</feature>
<dbReference type="GO" id="GO:0005524">
    <property type="term" value="F:ATP binding"/>
    <property type="evidence" value="ECO:0007669"/>
    <property type="project" value="UniProtKB-KW"/>
</dbReference>
<dbReference type="InterPro" id="IPR001650">
    <property type="entry name" value="Helicase_C-like"/>
</dbReference>
<dbReference type="PROSITE" id="PS50088">
    <property type="entry name" value="ANK_REPEAT"/>
    <property type="match status" value="2"/>
</dbReference>
<evidence type="ECO:0000256" key="18">
    <source>
        <dbReference type="PROSITE-ProRule" id="PRU00708"/>
    </source>
</evidence>
<reference evidence="23" key="1">
    <citation type="submission" date="2023-08" db="EMBL/GenBank/DDBJ databases">
        <authorList>
            <person name="Chen Y."/>
            <person name="Shah S."/>
            <person name="Dougan E. K."/>
            <person name="Thang M."/>
            <person name="Chan C."/>
        </authorList>
    </citation>
    <scope>NUCLEOTIDE SEQUENCE</scope>
</reference>
<dbReference type="InterPro" id="IPR011990">
    <property type="entry name" value="TPR-like_helical_dom_sf"/>
</dbReference>
<keyword evidence="8" id="KW-0949">S-adenosyl-L-methionine</keyword>
<keyword evidence="13" id="KW-0067">ATP-binding</keyword>
<feature type="short sequence motif" description="Q motif" evidence="17">
    <location>
        <begin position="1862"/>
        <end position="1890"/>
    </location>
</feature>
<evidence type="ECO:0000256" key="7">
    <source>
        <dbReference type="ARBA" id="ARBA00022679"/>
    </source>
</evidence>
<evidence type="ECO:0000313" key="23">
    <source>
        <dbReference type="EMBL" id="CAJ1407023.1"/>
    </source>
</evidence>
<comment type="similarity">
    <text evidence="3">Belongs to the DEAD box helicase family. DDX5/DBP2 subfamily.</text>
</comment>
<dbReference type="InterPro" id="IPR044742">
    <property type="entry name" value="DEAD/DEAH_RhlB"/>
</dbReference>
<dbReference type="PROSITE" id="PS51192">
    <property type="entry name" value="HELICASE_ATP_BIND_1"/>
    <property type="match status" value="2"/>
</dbReference>
<dbReference type="PROSITE" id="PS51375">
    <property type="entry name" value="PPR"/>
    <property type="match status" value="3"/>
</dbReference>
<keyword evidence="14" id="KW-0539">Nucleus</keyword>
<protein>
    <recommendedName>
        <fullName evidence="25">RNA helicase</fullName>
    </recommendedName>
</protein>
<dbReference type="InterPro" id="IPR003358">
    <property type="entry name" value="tRNA_(Gua-N-7)_MeTrfase_Trmb"/>
</dbReference>
<dbReference type="Gene3D" id="3.90.1720.10">
    <property type="entry name" value="endopeptidase domain like (from Nostoc punctiforme)"/>
    <property type="match status" value="1"/>
</dbReference>
<dbReference type="CDD" id="cd18787">
    <property type="entry name" value="SF2_C_DEAD"/>
    <property type="match status" value="1"/>
</dbReference>
<keyword evidence="10" id="KW-0547">Nucleotide-binding</keyword>
<dbReference type="Pfam" id="PF00271">
    <property type="entry name" value="Helicase_C"/>
    <property type="match status" value="1"/>
</dbReference>
<feature type="compositionally biased region" description="Acidic residues" evidence="19">
    <location>
        <begin position="1193"/>
        <end position="1228"/>
    </location>
</feature>
<dbReference type="InterPro" id="IPR002110">
    <property type="entry name" value="Ankyrin_rpt"/>
</dbReference>
<feature type="repeat" description="PPR" evidence="18">
    <location>
        <begin position="2075"/>
        <end position="2109"/>
    </location>
</feature>
<dbReference type="InterPro" id="IPR014001">
    <property type="entry name" value="Helicase_ATP-bd"/>
</dbReference>